<protein>
    <recommendedName>
        <fullName evidence="3">Phage tail protein</fullName>
    </recommendedName>
</protein>
<dbReference type="Proteomes" id="UP000189021">
    <property type="component" value="Unassembled WGS sequence"/>
</dbReference>
<comment type="caution">
    <text evidence="1">The sequence shown here is derived from an EMBL/GenBank/DDBJ whole genome shotgun (WGS) entry which is preliminary data.</text>
</comment>
<name>A0AB36JQG1_9GAMM</name>
<gene>
    <name evidence="1" type="ORF">BZG00_15615</name>
</gene>
<sequence>MKINKAELLSALKADMKAADVLKQEQDSLISTWKAEYNGEPYGNEQKGKSAIVSRDIKKQSEWQHATIVDPFVSTADIIKCTPITWEDTDSAEQNELLLNTQFSRKFDRFNFMSKAVKVLDREGTLVVQTGWDYEDEEVTVMGEAVVVDEYGNETVVEQEVTETVVKKNQPTARVCRNEDIYLDPTCQDNLDNAQFVIHRYETDLSTLKKDGRYKNLDKLAKTSGEDFDYDSPDDTEFQFSDAPRKKLIIYEYWGNYDVDGDGIAEPIVCAWINDVIVRLQSNPYPDGKPPFLVVPFNSIPFKLHGEANAEMIGDNQKVKTAVIRGIIDNMAQSNNGQVAIRKGALDQTNRKKFLAGANFEFNGTANDFWHGSYNAIPS</sequence>
<dbReference type="RefSeq" id="WP_201258672.1">
    <property type="nucleotide sequence ID" value="NZ_MUEK01000031.1"/>
</dbReference>
<proteinExistence type="predicted"/>
<dbReference type="Pfam" id="PF23899">
    <property type="entry name" value="SU10_portal"/>
    <property type="match status" value="1"/>
</dbReference>
<accession>A0AB36JQG1</accession>
<evidence type="ECO:0000313" key="2">
    <source>
        <dbReference type="Proteomes" id="UP000189021"/>
    </source>
</evidence>
<dbReference type="AlphaFoldDB" id="A0AB36JQG1"/>
<dbReference type="InterPro" id="IPR056909">
    <property type="entry name" value="SU10_portal"/>
</dbReference>
<dbReference type="EMBL" id="MUEK01000031">
    <property type="protein sequence ID" value="OOE37409.1"/>
    <property type="molecule type" value="Genomic_DNA"/>
</dbReference>
<organism evidence="1 2">
    <name type="scientific">Salinivibrio kushneri</name>
    <dbReference type="NCBI Taxonomy" id="1908198"/>
    <lineage>
        <taxon>Bacteria</taxon>
        <taxon>Pseudomonadati</taxon>
        <taxon>Pseudomonadota</taxon>
        <taxon>Gammaproteobacteria</taxon>
        <taxon>Vibrionales</taxon>
        <taxon>Vibrionaceae</taxon>
        <taxon>Salinivibrio</taxon>
    </lineage>
</organism>
<feature type="non-terminal residue" evidence="1">
    <location>
        <position position="379"/>
    </location>
</feature>
<keyword evidence="2" id="KW-1185">Reference proteome</keyword>
<reference evidence="1 2" key="1">
    <citation type="journal article" date="2017" name="Genome Announc.">
        <title>Draft Genome Sequences of Salinivibrio proteolyticus, Salinivibrio sharmensis, Salinivibrio siamensis, Salinivibrio costicola subsp. alcaliphilus, Salinivibrio costicola subsp. vallismortis, and 29 New Isolates Belonging to the Genus Salinivibrio.</title>
        <authorList>
            <person name="Lopez-Hermoso C."/>
            <person name="de la Haba R.R."/>
            <person name="Sanchez-Porro C."/>
            <person name="Bayliss S.C."/>
            <person name="Feil E.J."/>
            <person name="Ventosa A."/>
        </authorList>
    </citation>
    <scope>NUCLEOTIDE SEQUENCE [LARGE SCALE GENOMIC DNA]</scope>
    <source>
        <strain evidence="1 2">AL184</strain>
    </source>
</reference>
<evidence type="ECO:0000313" key="1">
    <source>
        <dbReference type="EMBL" id="OOE37409.1"/>
    </source>
</evidence>
<evidence type="ECO:0008006" key="3">
    <source>
        <dbReference type="Google" id="ProtNLM"/>
    </source>
</evidence>